<dbReference type="EMBL" id="NIDE01000009">
    <property type="protein sequence ID" value="OWK39744.1"/>
    <property type="molecule type" value="Genomic_DNA"/>
</dbReference>
<evidence type="ECO:0000313" key="1">
    <source>
        <dbReference type="EMBL" id="OWK39744.1"/>
    </source>
</evidence>
<proteinExistence type="predicted"/>
<gene>
    <name evidence="1" type="ORF">FRUB_05634</name>
</gene>
<evidence type="ECO:0000313" key="2">
    <source>
        <dbReference type="Proteomes" id="UP000214646"/>
    </source>
</evidence>
<dbReference type="AlphaFoldDB" id="A0A225DJ61"/>
<keyword evidence="2" id="KW-1185">Reference proteome</keyword>
<name>A0A225DJ61_9BACT</name>
<dbReference type="Proteomes" id="UP000214646">
    <property type="component" value="Unassembled WGS sequence"/>
</dbReference>
<accession>A0A225DJ61</accession>
<organism evidence="1 2">
    <name type="scientific">Fimbriiglobus ruber</name>
    <dbReference type="NCBI Taxonomy" id="1908690"/>
    <lineage>
        <taxon>Bacteria</taxon>
        <taxon>Pseudomonadati</taxon>
        <taxon>Planctomycetota</taxon>
        <taxon>Planctomycetia</taxon>
        <taxon>Gemmatales</taxon>
        <taxon>Gemmataceae</taxon>
        <taxon>Fimbriiglobus</taxon>
    </lineage>
</organism>
<comment type="caution">
    <text evidence="1">The sequence shown here is derived from an EMBL/GenBank/DDBJ whole genome shotgun (WGS) entry which is preliminary data.</text>
</comment>
<protein>
    <submittedName>
        <fullName evidence="1">Uncharacterized protein</fullName>
    </submittedName>
</protein>
<reference evidence="2" key="1">
    <citation type="submission" date="2017-06" db="EMBL/GenBank/DDBJ databases">
        <title>Genome analysis of Fimbriiglobus ruber SP5, the first member of the order Planctomycetales with confirmed chitinolytic capability.</title>
        <authorList>
            <person name="Ravin N.V."/>
            <person name="Rakitin A.L."/>
            <person name="Ivanova A.A."/>
            <person name="Beletsky A.V."/>
            <person name="Kulichevskaya I.S."/>
            <person name="Mardanov A.V."/>
            <person name="Dedysh S.N."/>
        </authorList>
    </citation>
    <scope>NUCLEOTIDE SEQUENCE [LARGE SCALE GENOMIC DNA]</scope>
    <source>
        <strain evidence="2">SP5</strain>
    </source>
</reference>
<sequence length="39" mass="4542">MRFGQQGTRMQATDFRQNRSLKKCETELTGFCTLDQLMA</sequence>